<protein>
    <recommendedName>
        <fullName evidence="2">EGF-like domain-containing protein</fullName>
    </recommendedName>
</protein>
<name>A0ABQ5KBG8_9EUKA</name>
<dbReference type="Gene3D" id="2.10.25.10">
    <property type="entry name" value="Laminin"/>
    <property type="match status" value="1"/>
</dbReference>
<feature type="domain" description="EGF-like" evidence="2">
    <location>
        <begin position="3"/>
        <end position="37"/>
    </location>
</feature>
<proteinExistence type="predicted"/>
<gene>
    <name evidence="3" type="ORF">ADUPG1_005053</name>
</gene>
<sequence>VGDDDDGISATCTNHGDCDTTLHECECSASYYGSNCSFTCPVTVSEGLEFGCGAGTCDAGTCQCNNNAYLGATSGLCAEFDACAGCSDNGTCVFPDGCVCVPGFTGDTCSDVDPSINIDAGLHAAICAALDETNESDCTLYESDLASLTSLTIDSS</sequence>
<dbReference type="PROSITE" id="PS00022">
    <property type="entry name" value="EGF_1"/>
    <property type="match status" value="2"/>
</dbReference>
<feature type="disulfide bond" evidence="1">
    <location>
        <begin position="27"/>
        <end position="36"/>
    </location>
</feature>
<dbReference type="PROSITE" id="PS01186">
    <property type="entry name" value="EGF_2"/>
    <property type="match status" value="1"/>
</dbReference>
<dbReference type="Proteomes" id="UP001057375">
    <property type="component" value="Unassembled WGS sequence"/>
</dbReference>
<evidence type="ECO:0000313" key="4">
    <source>
        <dbReference type="Proteomes" id="UP001057375"/>
    </source>
</evidence>
<reference evidence="3" key="1">
    <citation type="submission" date="2022-03" db="EMBL/GenBank/DDBJ databases">
        <title>Draft genome sequence of Aduncisulcus paluster, a free-living microaerophilic Fornicata.</title>
        <authorList>
            <person name="Yuyama I."/>
            <person name="Kume K."/>
            <person name="Tamura T."/>
            <person name="Inagaki Y."/>
            <person name="Hashimoto T."/>
        </authorList>
    </citation>
    <scope>NUCLEOTIDE SEQUENCE</scope>
    <source>
        <strain evidence="3">NY0171</strain>
    </source>
</reference>
<feature type="non-terminal residue" evidence="3">
    <location>
        <position position="156"/>
    </location>
</feature>
<accession>A0ABQ5KBG8</accession>
<feature type="disulfide bond" evidence="1">
    <location>
        <begin position="100"/>
        <end position="109"/>
    </location>
</feature>
<comment type="caution">
    <text evidence="3">The sequence shown here is derived from an EMBL/GenBank/DDBJ whole genome shotgun (WGS) entry which is preliminary data.</text>
</comment>
<keyword evidence="1" id="KW-0245">EGF-like domain</keyword>
<evidence type="ECO:0000256" key="1">
    <source>
        <dbReference type="PROSITE-ProRule" id="PRU00076"/>
    </source>
</evidence>
<dbReference type="PROSITE" id="PS50026">
    <property type="entry name" value="EGF_3"/>
    <property type="match status" value="2"/>
</dbReference>
<evidence type="ECO:0000259" key="2">
    <source>
        <dbReference type="PROSITE" id="PS50026"/>
    </source>
</evidence>
<evidence type="ECO:0000313" key="3">
    <source>
        <dbReference type="EMBL" id="GKT28789.1"/>
    </source>
</evidence>
<comment type="caution">
    <text evidence="1">Lacks conserved residue(s) required for the propagation of feature annotation.</text>
</comment>
<organism evidence="3 4">
    <name type="scientific">Aduncisulcus paluster</name>
    <dbReference type="NCBI Taxonomy" id="2918883"/>
    <lineage>
        <taxon>Eukaryota</taxon>
        <taxon>Metamonada</taxon>
        <taxon>Carpediemonas-like organisms</taxon>
        <taxon>Aduncisulcus</taxon>
    </lineage>
</organism>
<dbReference type="InterPro" id="IPR000742">
    <property type="entry name" value="EGF"/>
</dbReference>
<keyword evidence="4" id="KW-1185">Reference proteome</keyword>
<feature type="domain" description="EGF-like" evidence="2">
    <location>
        <begin position="79"/>
        <end position="110"/>
    </location>
</feature>
<keyword evidence="1" id="KW-1015">Disulfide bond</keyword>
<dbReference type="EMBL" id="BQXS01007948">
    <property type="protein sequence ID" value="GKT28789.1"/>
    <property type="molecule type" value="Genomic_DNA"/>
</dbReference>
<feature type="non-terminal residue" evidence="3">
    <location>
        <position position="1"/>
    </location>
</feature>